<organism evidence="6 7">
    <name type="scientific">Entamoeba histolytica</name>
    <dbReference type="NCBI Taxonomy" id="5759"/>
    <lineage>
        <taxon>Eukaryota</taxon>
        <taxon>Amoebozoa</taxon>
        <taxon>Evosea</taxon>
        <taxon>Archamoebae</taxon>
        <taxon>Mastigamoebida</taxon>
        <taxon>Entamoebidae</taxon>
        <taxon>Entamoeba</taxon>
    </lineage>
</organism>
<dbReference type="AlphaFoldDB" id="A0A5K1U1W8"/>
<gene>
    <name evidence="6" type="ORF">CL6EHI_004420</name>
</gene>
<protein>
    <recommendedName>
        <fullName evidence="5">RING-type domain-containing protein</fullName>
    </recommendedName>
</protein>
<keyword evidence="2 4" id="KW-0863">Zinc-finger</keyword>
<dbReference type="InterPro" id="IPR017907">
    <property type="entry name" value="Znf_RING_CS"/>
</dbReference>
<dbReference type="VEuPathDB" id="AmoebaDB:KM1_245350"/>
<dbReference type="InterPro" id="IPR036047">
    <property type="entry name" value="F-box-like_dom_sf"/>
</dbReference>
<dbReference type="SUPFAM" id="SSF81383">
    <property type="entry name" value="F-box domain"/>
    <property type="match status" value="1"/>
</dbReference>
<dbReference type="SUPFAM" id="SSF57850">
    <property type="entry name" value="RING/U-box"/>
    <property type="match status" value="1"/>
</dbReference>
<evidence type="ECO:0000256" key="3">
    <source>
        <dbReference type="ARBA" id="ARBA00022833"/>
    </source>
</evidence>
<accession>A0A5K1U1W8</accession>
<dbReference type="OMA" id="ILTVYDN"/>
<dbReference type="Gene3D" id="3.30.40.10">
    <property type="entry name" value="Zinc/RING finger domain, C3HC4 (zinc finger)"/>
    <property type="match status" value="1"/>
</dbReference>
<dbReference type="Pfam" id="PF13923">
    <property type="entry name" value="zf-C3HC4_2"/>
    <property type="match status" value="1"/>
</dbReference>
<dbReference type="VEuPathDB" id="AmoebaDB:EHI_004420"/>
<dbReference type="GO" id="GO:0008270">
    <property type="term" value="F:zinc ion binding"/>
    <property type="evidence" value="ECO:0007669"/>
    <property type="project" value="UniProtKB-KW"/>
</dbReference>
<sequence length="485" mass="56354">MNEIQCNFCNKILNDPVTFSCGHSFCLVCVRQIFRKDNICPTCQKPFGRPFKVNEKMKIRIERFIEQQSISSKTNESDECIINVQPNSSLLSLPDYTILEIMKVDIKCGCLLAQTCKKLNELFNRDSLWMDKVLSINPHFKHQIGASWKIECFWLSSRRNCYIKGGINNYNVQTIFYSANQIHQVQVIDPSDNLTVYDNQYLYEINLNNEINKIKLSGFKSISKIQRRANKLLILDNDTFYKYDLLTQSILCSYIPHNKIITTLMNERDFLITQHSILQMDDDGTFTEAVFPNMDIVDAMFYNKNIVLIGKEMEKNCVHVINTSGKCIKVIEFDDPITLVDGWRMVDNNNQLIYINKSVVYCGNKMWVPGEDNIKDNENYSTIKIKKIGYDIVICIHSNFIQINDQTFEIDIETNDWYVDELNERIILVDFNQRKAVVVSFNDGVLFSIILGSDSEIVRGIIVNLFEYKLYVILDKSVRLLQFGN</sequence>
<dbReference type="PROSITE" id="PS00518">
    <property type="entry name" value="ZF_RING_1"/>
    <property type="match status" value="1"/>
</dbReference>
<evidence type="ECO:0000259" key="5">
    <source>
        <dbReference type="PROSITE" id="PS50089"/>
    </source>
</evidence>
<dbReference type="InterPro" id="IPR001841">
    <property type="entry name" value="Znf_RING"/>
</dbReference>
<dbReference type="Proteomes" id="UP000078387">
    <property type="component" value="Unassembled WGS sequence"/>
</dbReference>
<dbReference type="PANTHER" id="PTHR23327">
    <property type="entry name" value="RING FINGER PROTEIN 127"/>
    <property type="match status" value="1"/>
</dbReference>
<dbReference type="InterPro" id="IPR013083">
    <property type="entry name" value="Znf_RING/FYVE/PHD"/>
</dbReference>
<dbReference type="EMBL" id="BDEQ01000001">
    <property type="protein sequence ID" value="GAT93963.1"/>
    <property type="molecule type" value="Genomic_DNA"/>
</dbReference>
<dbReference type="VEuPathDB" id="AmoebaDB:EHI5A_127560"/>
<dbReference type="PROSITE" id="PS50089">
    <property type="entry name" value="ZF_RING_2"/>
    <property type="match status" value="1"/>
</dbReference>
<dbReference type="VEuPathDB" id="AmoebaDB:EHI8A_185080"/>
<comment type="caution">
    <text evidence="6">The sequence shown here is derived from an EMBL/GenBank/DDBJ whole genome shotgun (WGS) entry which is preliminary data.</text>
</comment>
<dbReference type="VEuPathDB" id="AmoebaDB:EHI7A_160390"/>
<evidence type="ECO:0000256" key="1">
    <source>
        <dbReference type="ARBA" id="ARBA00022723"/>
    </source>
</evidence>
<evidence type="ECO:0000313" key="6">
    <source>
        <dbReference type="EMBL" id="GAT93963.1"/>
    </source>
</evidence>
<proteinExistence type="predicted"/>
<dbReference type="SMART" id="SM00184">
    <property type="entry name" value="RING"/>
    <property type="match status" value="1"/>
</dbReference>
<name>A0A5K1U1W8_ENTHI</name>
<evidence type="ECO:0000313" key="7">
    <source>
        <dbReference type="Proteomes" id="UP000078387"/>
    </source>
</evidence>
<feature type="domain" description="RING-type" evidence="5">
    <location>
        <begin position="6"/>
        <end position="44"/>
    </location>
</feature>
<evidence type="ECO:0000256" key="4">
    <source>
        <dbReference type="PROSITE-ProRule" id="PRU00175"/>
    </source>
</evidence>
<keyword evidence="3" id="KW-0862">Zinc</keyword>
<reference evidence="6 7" key="1">
    <citation type="submission" date="2016-05" db="EMBL/GenBank/DDBJ databases">
        <title>First whole genome sequencing of Entamoeba histolytica HM1:IMSS-clone-6.</title>
        <authorList>
            <person name="Mukherjee Avik.K."/>
            <person name="Izumyama S."/>
            <person name="Nakada-Tsukui K."/>
            <person name="Nozaki T."/>
        </authorList>
    </citation>
    <scope>NUCLEOTIDE SEQUENCE [LARGE SCALE GENOMIC DNA]</scope>
    <source>
        <strain evidence="6 7">HM1:IMSS clone 6</strain>
    </source>
</reference>
<evidence type="ECO:0000256" key="2">
    <source>
        <dbReference type="ARBA" id="ARBA00022771"/>
    </source>
</evidence>
<keyword evidence="1" id="KW-0479">Metal-binding</keyword>